<evidence type="ECO:0000313" key="1">
    <source>
        <dbReference type="EMBL" id="CAC5398322.1"/>
    </source>
</evidence>
<protein>
    <submittedName>
        <fullName evidence="1">Uncharacterized protein</fullName>
    </submittedName>
</protein>
<name>A0A6J8CTV2_MYTCO</name>
<organism evidence="1 2">
    <name type="scientific">Mytilus coruscus</name>
    <name type="common">Sea mussel</name>
    <dbReference type="NCBI Taxonomy" id="42192"/>
    <lineage>
        <taxon>Eukaryota</taxon>
        <taxon>Metazoa</taxon>
        <taxon>Spiralia</taxon>
        <taxon>Lophotrochozoa</taxon>
        <taxon>Mollusca</taxon>
        <taxon>Bivalvia</taxon>
        <taxon>Autobranchia</taxon>
        <taxon>Pteriomorphia</taxon>
        <taxon>Mytilida</taxon>
        <taxon>Mytiloidea</taxon>
        <taxon>Mytilidae</taxon>
        <taxon>Mytilinae</taxon>
        <taxon>Mytilus</taxon>
    </lineage>
</organism>
<evidence type="ECO:0000313" key="2">
    <source>
        <dbReference type="Proteomes" id="UP000507470"/>
    </source>
</evidence>
<dbReference type="AlphaFoldDB" id="A0A6J8CTV2"/>
<sequence length="156" mass="17583">MITQPERNWGITTPKLNKRSISDMSYNELTEDLKGDHIRGPPLDSQSVSEIQDVSNVEMGSLSVYTSPIDIDLLKETNSDIIFSEDNHVLPFPTISELAKDNDDTLSYESHDTDLIISGPNVRQCNVIQHITSPTPNFVNSKQTILEQQLKKRKKS</sequence>
<dbReference type="Proteomes" id="UP000507470">
    <property type="component" value="Unassembled WGS sequence"/>
</dbReference>
<accession>A0A6J8CTV2</accession>
<gene>
    <name evidence="1" type="ORF">MCOR_32701</name>
</gene>
<dbReference type="EMBL" id="CACVKT020005885">
    <property type="protein sequence ID" value="CAC5398322.1"/>
    <property type="molecule type" value="Genomic_DNA"/>
</dbReference>
<keyword evidence="2" id="KW-1185">Reference proteome</keyword>
<dbReference type="OrthoDB" id="6201765at2759"/>
<reference evidence="1 2" key="1">
    <citation type="submission" date="2020-06" db="EMBL/GenBank/DDBJ databases">
        <authorList>
            <person name="Li R."/>
            <person name="Bekaert M."/>
        </authorList>
    </citation>
    <scope>NUCLEOTIDE SEQUENCE [LARGE SCALE GENOMIC DNA]</scope>
    <source>
        <strain evidence="2">wild</strain>
    </source>
</reference>
<proteinExistence type="predicted"/>